<comment type="caution">
    <text evidence="2">The sequence shown here is derived from an EMBL/GenBank/DDBJ whole genome shotgun (WGS) entry which is preliminary data.</text>
</comment>
<evidence type="ECO:0000313" key="3">
    <source>
        <dbReference type="Proteomes" id="UP000233343"/>
    </source>
</evidence>
<evidence type="ECO:0000256" key="1">
    <source>
        <dbReference type="SAM" id="Phobius"/>
    </source>
</evidence>
<name>A0A2N0Z9L8_9BACI</name>
<keyword evidence="3" id="KW-1185">Reference proteome</keyword>
<dbReference type="EMBL" id="PISD01000075">
    <property type="protein sequence ID" value="PKG26203.1"/>
    <property type="molecule type" value="Genomic_DNA"/>
</dbReference>
<keyword evidence="1" id="KW-1133">Transmembrane helix</keyword>
<dbReference type="RefSeq" id="WP_066201086.1">
    <property type="nucleotide sequence ID" value="NZ_JAFDQP010000011.1"/>
</dbReference>
<accession>A0A2N0Z9L8</accession>
<dbReference type="NCBIfam" id="TIGR02896">
    <property type="entry name" value="spore_III_AF"/>
    <property type="match status" value="1"/>
</dbReference>
<keyword evidence="1" id="KW-0472">Membrane</keyword>
<sequence>MEFLKEWITNIILFILLATVIDMILPNTKLQKYTKMVTGLLLIAIILTPILRLISSDFEQAFSSVPKIEAVSSKSEIENSIEMQKKEIQASTAAYALENVEKAMKTTANEELMEKYGLEITNIQFNVDHSSELEFPENLQKLYVQVQSIQEEEEAQAIEVVQRVEVNTGEPLKSETAKSVPSEITSLLSSNWEIDEQIMEVFLDEGGMAKEDE</sequence>
<feature type="transmembrane region" description="Helical" evidence="1">
    <location>
        <begin position="37"/>
        <end position="54"/>
    </location>
</feature>
<feature type="transmembrane region" description="Helical" evidence="1">
    <location>
        <begin position="6"/>
        <end position="25"/>
    </location>
</feature>
<evidence type="ECO:0000313" key="2">
    <source>
        <dbReference type="EMBL" id="PKG26203.1"/>
    </source>
</evidence>
<dbReference type="InterPro" id="IPR014245">
    <property type="entry name" value="Spore_III_AF"/>
</dbReference>
<dbReference type="Proteomes" id="UP000233343">
    <property type="component" value="Unassembled WGS sequence"/>
</dbReference>
<reference evidence="2 3" key="1">
    <citation type="journal article" date="2010" name="Int. J. Syst. Evol. Microbiol.">
        <title>Bacillus horneckiae sp. nov., isolated from a spacecraft-assembly clean room.</title>
        <authorList>
            <person name="Vaishampayan P."/>
            <person name="Probst A."/>
            <person name="Krishnamurthi S."/>
            <person name="Ghosh S."/>
            <person name="Osman S."/>
            <person name="McDowall A."/>
            <person name="Ruckmani A."/>
            <person name="Mayilraj S."/>
            <person name="Venkateswaran K."/>
        </authorList>
    </citation>
    <scope>NUCLEOTIDE SEQUENCE [LARGE SCALE GENOMIC DNA]</scope>
    <source>
        <strain evidence="3">1PO1SC</strain>
    </source>
</reference>
<gene>
    <name evidence="2" type="primary">spoIIIAF</name>
    <name evidence="2" type="ORF">CWS20_25085</name>
</gene>
<organism evidence="2 3">
    <name type="scientific">Cytobacillus horneckiae</name>
    <dbReference type="NCBI Taxonomy" id="549687"/>
    <lineage>
        <taxon>Bacteria</taxon>
        <taxon>Bacillati</taxon>
        <taxon>Bacillota</taxon>
        <taxon>Bacilli</taxon>
        <taxon>Bacillales</taxon>
        <taxon>Bacillaceae</taxon>
        <taxon>Cytobacillus</taxon>
    </lineage>
</organism>
<dbReference type="Pfam" id="PF09581">
    <property type="entry name" value="Spore_III_AF"/>
    <property type="match status" value="1"/>
</dbReference>
<protein>
    <submittedName>
        <fullName evidence="2">Stage III sporulation protein AF</fullName>
    </submittedName>
</protein>
<dbReference type="AlphaFoldDB" id="A0A2N0Z9L8"/>
<keyword evidence="1" id="KW-0812">Transmembrane</keyword>
<proteinExistence type="predicted"/>